<organism evidence="8 9">
    <name type="scientific">Mortierella alpina</name>
    <name type="common">Oleaginous fungus</name>
    <name type="synonym">Mortierella renispora</name>
    <dbReference type="NCBI Taxonomy" id="64518"/>
    <lineage>
        <taxon>Eukaryota</taxon>
        <taxon>Fungi</taxon>
        <taxon>Fungi incertae sedis</taxon>
        <taxon>Mucoromycota</taxon>
        <taxon>Mortierellomycotina</taxon>
        <taxon>Mortierellomycetes</taxon>
        <taxon>Mortierellales</taxon>
        <taxon>Mortierellaceae</taxon>
        <taxon>Mortierella</taxon>
    </lineage>
</organism>
<evidence type="ECO:0000256" key="2">
    <source>
        <dbReference type="ARBA" id="ARBA00007373"/>
    </source>
</evidence>
<dbReference type="InterPro" id="IPR042533">
    <property type="entry name" value="Nucleoporin_Nup155_C_1"/>
</dbReference>
<evidence type="ECO:0000313" key="9">
    <source>
        <dbReference type="Proteomes" id="UP000738359"/>
    </source>
</evidence>
<dbReference type="Gene3D" id="1.25.40.450">
    <property type="entry name" value="Nucleoporin, helical domain, N-terminal subdomain"/>
    <property type="match status" value="1"/>
</dbReference>
<dbReference type="Gene3D" id="1.20.58.1780">
    <property type="match status" value="1"/>
</dbReference>
<evidence type="ECO:0000256" key="3">
    <source>
        <dbReference type="ARBA" id="ARBA00022448"/>
    </source>
</evidence>
<dbReference type="FunFam" id="1.25.40.440:FF:000001">
    <property type="entry name" value="Nuclear pore complex subunit"/>
    <property type="match status" value="1"/>
</dbReference>
<dbReference type="Pfam" id="PF08801">
    <property type="entry name" value="Nucleoporin_N"/>
    <property type="match status" value="1"/>
</dbReference>
<comment type="similarity">
    <text evidence="2">Belongs to the non-repetitive/WGA-negative nucleoporin family.</text>
</comment>
<evidence type="ECO:0000259" key="7">
    <source>
        <dbReference type="Pfam" id="PF08801"/>
    </source>
</evidence>
<name>A0A9P6M625_MORAP</name>
<dbReference type="Gene3D" id="1.20.120.1880">
    <property type="entry name" value="Nucleoporin, helical C-terminal domain"/>
    <property type="match status" value="1"/>
</dbReference>
<accession>A0A9P6M625</accession>
<gene>
    <name evidence="8" type="ORF">BGZ70_010419</name>
</gene>
<keyword evidence="9" id="KW-1185">Reference proteome</keyword>
<dbReference type="GO" id="GO:0044611">
    <property type="term" value="C:nuclear pore inner ring"/>
    <property type="evidence" value="ECO:0007669"/>
    <property type="project" value="TreeGrafter"/>
</dbReference>
<keyword evidence="3" id="KW-0813">Transport</keyword>
<dbReference type="GO" id="GO:0017056">
    <property type="term" value="F:structural constituent of nuclear pore"/>
    <property type="evidence" value="ECO:0007669"/>
    <property type="project" value="InterPro"/>
</dbReference>
<dbReference type="InterPro" id="IPR004870">
    <property type="entry name" value="Nucleoporin_Nup155"/>
</dbReference>
<dbReference type="GO" id="GO:0006405">
    <property type="term" value="P:RNA export from nucleus"/>
    <property type="evidence" value="ECO:0007669"/>
    <property type="project" value="TreeGrafter"/>
</dbReference>
<evidence type="ECO:0000256" key="4">
    <source>
        <dbReference type="ARBA" id="ARBA00023242"/>
    </source>
</evidence>
<dbReference type="EMBL" id="JAAAHY010000094">
    <property type="protein sequence ID" value="KAF9967202.1"/>
    <property type="molecule type" value="Genomic_DNA"/>
</dbReference>
<dbReference type="InterPro" id="IPR007187">
    <property type="entry name" value="Nucleoporin_Nup133/Nup155_C"/>
</dbReference>
<feature type="domain" description="Nucleoporin Nup133/Nup155-like N-terminal" evidence="7">
    <location>
        <begin position="63"/>
        <end position="486"/>
    </location>
</feature>
<sequence>MTQRPMDADATEALLKLASKTVDDQLGRELKYPELSDFFNTDFSASYVAPDARHQILRRKRAISLPDTLFEKYNLLECRCFMGLFPEIGRVWITIDHRLFLWNYADGGTYESYEELDQVIVNVALVKPKPDTFDDKVKYLLAIATPIEVHLLGLDVGSGSTPHTLYITNMSVPTDNVIIKSIVGTPEGRIFMNGSDGRLWEIEYQAEEGWFSKKCTKRELIGNPMSYFIPTFWTKGRVDPIAKVVFDESRKTIYGLTENSNIEVISLAGATHARSTLKAANMLQEGKRKSNHSRTMDESLFKIVDIHTIPVTESKDVSLVAITATGCRLYFGQRAALDYNSQRYADPTHTGPYLLHVRLPPTFENIPEGVLGVQGQYRVHQSIYSNGIFLAAHSLHDAADALIASAPDSGPINKASTAVKTIGNTYIPKLTEMAMIAGLDGKIWGMSELPGVEYAGAIDPSIARNELSVQLSRSAREFLVLTNSGVQVYAKRRPIDTLQQLLIDSRGSESDLAAFFTQYGRVESCAMCIAILCAHPGLSPVLTGSQYMSPHTTSGPIAATAERLLLEWGGKRSAAERQANERLATTSQAGSELGRPVIQSSVGQFTYRHTGLSLYLARLLRPIWKRKVIKTTNALRNLVDSEISDLVLTAVQKDLFSLRSYLNASMELFTPRPIVTSNPPGESDQIEIENANAEMKSLKALLLLLTQCIEGIAFVLFLVDSKMSETVSNIPPESQQTLLGVTYETLLTTSKGHDLCRELVTAVINKQMGHHMSVDAVSDTLQRICGSFCSPGDVILYKATEHLRQSKASSDPADVEDHARESLRLFKKVPLLLVDEAHGPNKLQGVCKEYMDLNFFPGAVELALTCAQGVDPSNKAAGFVKDGSNSKDPRSEQYAQRIICYDNAVAVLKALGLDSAQGQLSSTAFDTVWTALQFEDSLFHTYLYDWLLSHGRADYLLEISSPYIEEYLKQATLLEAMRDLLWRYYVKVDDFGHAAQELGRIAESAQYPLEFEARLEYLSLAVSNAKSYPAGSDPKTDNGRLLIELEEKLEVGNIQLDIILSLKSTAEERRRVSENSTLDATSQQQARHEAQELDKLLQSCKAQLLDLNSLYHSYVEPLRMYESMLAIYHASDMDDEYHVRMAWEGFISKTFLDAVENGRSPLTEIEVRVKDLGRRFYPSARVTPISTMVQILERYPYLKQTAGYEVSPGWAVRILREIGFPCEALFDSFHALIETKKSDWIGPRASFVLIQDIEFLLRAWLAESHGADIIAELNDELGITEEEWLTYGGARGGAGSVAATSAGFAGTGSLDRFRTRKVLDAIQTYIRILESASWTPAPAAGAFDENMGGPRSWLPRLAVLCSAFKPSGARSSALFSMAPPPRTRTRGKKLPPGAGATAAAARARNAVEKAPQVLDPEDESGDAVNMEVDQESTDAKAWIKENVEQEVVLLFADSNQTPMLVPYLYDTKFRTQEPLETEEDHTPVAAATASGVESNSNSTDQRPWINVKNNLTDWLLVNALHMRAKHHIDEFHDI</sequence>
<dbReference type="InterPro" id="IPR014908">
    <property type="entry name" value="Nucleoporin_Nup133/Nup155_N"/>
</dbReference>
<evidence type="ECO:0008006" key="10">
    <source>
        <dbReference type="Google" id="ProtNLM"/>
    </source>
</evidence>
<protein>
    <recommendedName>
        <fullName evidence="10">Nucleoporin</fullName>
    </recommendedName>
</protein>
<dbReference type="PANTHER" id="PTHR10350">
    <property type="entry name" value="NUCLEAR PORE COMPLEX PROTEIN NUP155"/>
    <property type="match status" value="1"/>
</dbReference>
<dbReference type="GO" id="GO:0036228">
    <property type="term" value="P:protein localization to nuclear inner membrane"/>
    <property type="evidence" value="ECO:0007669"/>
    <property type="project" value="TreeGrafter"/>
</dbReference>
<evidence type="ECO:0000313" key="8">
    <source>
        <dbReference type="EMBL" id="KAF9967202.1"/>
    </source>
</evidence>
<feature type="region of interest" description="Disordered" evidence="5">
    <location>
        <begin position="1373"/>
        <end position="1394"/>
    </location>
</feature>
<reference evidence="8" key="1">
    <citation type="journal article" date="2020" name="Fungal Divers.">
        <title>Resolving the Mortierellaceae phylogeny through synthesis of multi-gene phylogenetics and phylogenomics.</title>
        <authorList>
            <person name="Vandepol N."/>
            <person name="Liber J."/>
            <person name="Desiro A."/>
            <person name="Na H."/>
            <person name="Kennedy M."/>
            <person name="Barry K."/>
            <person name="Grigoriev I.V."/>
            <person name="Miller A.N."/>
            <person name="O'Donnell K."/>
            <person name="Stajich J.E."/>
            <person name="Bonito G."/>
        </authorList>
    </citation>
    <scope>NUCLEOTIDE SEQUENCE</scope>
    <source>
        <strain evidence="8">CK1249</strain>
    </source>
</reference>
<proteinExistence type="inferred from homology"/>
<evidence type="ECO:0000256" key="1">
    <source>
        <dbReference type="ARBA" id="ARBA00004123"/>
    </source>
</evidence>
<evidence type="ECO:0000256" key="5">
    <source>
        <dbReference type="SAM" id="MobiDB-lite"/>
    </source>
</evidence>
<comment type="subcellular location">
    <subcellularLocation>
        <location evidence="1">Nucleus</location>
    </subcellularLocation>
</comment>
<dbReference type="InterPro" id="IPR042538">
    <property type="entry name" value="Nucleoporin_Nup155_C_3"/>
</dbReference>
<dbReference type="OrthoDB" id="338970at2759"/>
<evidence type="ECO:0000259" key="6">
    <source>
        <dbReference type="Pfam" id="PF03177"/>
    </source>
</evidence>
<dbReference type="Gene3D" id="1.25.40.440">
    <property type="entry name" value="Nucleoporin, helical domain, central subdomain"/>
    <property type="match status" value="1"/>
</dbReference>
<dbReference type="GO" id="GO:0000972">
    <property type="term" value="P:transcription-dependent tethering of RNA polymerase II gene DNA at nuclear periphery"/>
    <property type="evidence" value="ECO:0007669"/>
    <property type="project" value="TreeGrafter"/>
</dbReference>
<dbReference type="Proteomes" id="UP000738359">
    <property type="component" value="Unassembled WGS sequence"/>
</dbReference>
<dbReference type="InterPro" id="IPR042537">
    <property type="entry name" value="Nucleoporin_Nup155_C_2"/>
</dbReference>
<dbReference type="Pfam" id="PF03177">
    <property type="entry name" value="Nucleoporin_C"/>
    <property type="match status" value="1"/>
</dbReference>
<comment type="caution">
    <text evidence="8">The sequence shown here is derived from an EMBL/GenBank/DDBJ whole genome shotgun (WGS) entry which is preliminary data.</text>
</comment>
<keyword evidence="4" id="KW-0539">Nucleus</keyword>
<feature type="domain" description="Nucleoporin Nup133/Nup155-like C-terminal" evidence="6">
    <location>
        <begin position="607"/>
        <end position="1275"/>
    </location>
</feature>
<dbReference type="PANTHER" id="PTHR10350:SF6">
    <property type="entry name" value="NUCLEAR PORE COMPLEX PROTEIN NUP155"/>
    <property type="match status" value="1"/>
</dbReference>
<dbReference type="GO" id="GO:0006606">
    <property type="term" value="P:protein import into nucleus"/>
    <property type="evidence" value="ECO:0007669"/>
    <property type="project" value="TreeGrafter"/>
</dbReference>